<dbReference type="RefSeq" id="WP_040201491.1">
    <property type="nucleotide sequence ID" value="NZ_CP010311.1"/>
</dbReference>
<dbReference type="STRING" id="483547.GSUB_14825"/>
<keyword evidence="2" id="KW-1185">Reference proteome</keyword>
<protein>
    <recommendedName>
        <fullName evidence="3">Flagellar biosynthesis protein FlgN</fullName>
    </recommendedName>
</protein>
<dbReference type="HOGENOM" id="CLU_1756209_0_0_7"/>
<accession>A0A0B5FVG1</accession>
<dbReference type="Proteomes" id="UP000035036">
    <property type="component" value="Chromosome"/>
</dbReference>
<evidence type="ECO:0000313" key="1">
    <source>
        <dbReference type="EMBL" id="AJF07566.1"/>
    </source>
</evidence>
<reference evidence="1 2" key="1">
    <citation type="journal article" date="2015" name="Genome Announc.">
        <title>Genomes of Geoalkalibacter ferrihydriticus Z-0531T and Geoalkalibacter subterraneus Red1T, Two Haloalkaliphilic Metal-Reducing Deltaproteobacteria.</title>
        <authorList>
            <person name="Badalamenti J.P."/>
            <person name="Krajmalnik-Brown R."/>
            <person name="Torres C.I."/>
            <person name="Bond D.R."/>
        </authorList>
    </citation>
    <scope>NUCLEOTIDE SEQUENCE [LARGE SCALE GENOMIC DNA]</scope>
    <source>
        <strain evidence="1 2">Red1</strain>
    </source>
</reference>
<name>A0A0B5FVG1_9BACT</name>
<dbReference type="KEGG" id="gsb:GSUB_14825"/>
<proteinExistence type="predicted"/>
<organism evidence="1 2">
    <name type="scientific">Geoalkalibacter subterraneus</name>
    <dbReference type="NCBI Taxonomy" id="483547"/>
    <lineage>
        <taxon>Bacteria</taxon>
        <taxon>Pseudomonadati</taxon>
        <taxon>Thermodesulfobacteriota</taxon>
        <taxon>Desulfuromonadia</taxon>
        <taxon>Desulfuromonadales</taxon>
        <taxon>Geoalkalibacteraceae</taxon>
        <taxon>Geoalkalibacter</taxon>
    </lineage>
</organism>
<evidence type="ECO:0008006" key="3">
    <source>
        <dbReference type="Google" id="ProtNLM"/>
    </source>
</evidence>
<dbReference type="EMBL" id="CP010311">
    <property type="protein sequence ID" value="AJF07566.1"/>
    <property type="molecule type" value="Genomic_DNA"/>
</dbReference>
<dbReference type="OrthoDB" id="5405640at2"/>
<evidence type="ECO:0000313" key="2">
    <source>
        <dbReference type="Proteomes" id="UP000035036"/>
    </source>
</evidence>
<dbReference type="AlphaFoldDB" id="A0A0B5FVG1"/>
<sequence>MSGECSFDKNVSLDEVYKTVDLSISQYRDILDALERFGETLGKVDSEQISLFAEELRQRQQQAAEIDADVERGVCALNCKDATLEAVLERRTRIMARVREHNQLLSEKIRGMMSVISEELTQARIGKAAMSGYRGQDQGKGSILTSIF</sequence>
<gene>
    <name evidence="1" type="ORF">GSUB_14825</name>
</gene>